<dbReference type="EC" id="1.4.3.13" evidence="33"/>
<keyword evidence="22" id="KW-1133">Transmembrane helix</keyword>
<evidence type="ECO:0000259" key="35">
    <source>
        <dbReference type="PROSITE" id="PS50287"/>
    </source>
</evidence>
<keyword evidence="25" id="KW-0805">Transcription regulation</keyword>
<comment type="caution">
    <text evidence="32">Lacks conserved residue(s) required for the propagation of feature annotation.</text>
</comment>
<proteinExistence type="inferred from homology"/>
<evidence type="ECO:0000256" key="4">
    <source>
        <dbReference type="ARBA" id="ARBA00004240"/>
    </source>
</evidence>
<evidence type="ECO:0000256" key="19">
    <source>
        <dbReference type="ARBA" id="ARBA00022837"/>
    </source>
</evidence>
<dbReference type="SUPFAM" id="SSF56487">
    <property type="entry name" value="SRCR-like"/>
    <property type="match status" value="4"/>
</dbReference>
<dbReference type="GO" id="GO:0016020">
    <property type="term" value="C:membrane"/>
    <property type="evidence" value="ECO:0007669"/>
    <property type="project" value="UniProtKB-SubCell"/>
</dbReference>
<keyword evidence="11 33" id="KW-0964">Secreted</keyword>
<dbReference type="GO" id="GO:0005783">
    <property type="term" value="C:endoplasmic reticulum"/>
    <property type="evidence" value="ECO:0007669"/>
    <property type="project" value="UniProtKB-SubCell"/>
</dbReference>
<evidence type="ECO:0000256" key="33">
    <source>
        <dbReference type="RuleBase" id="RU367046"/>
    </source>
</evidence>
<feature type="signal peptide" evidence="34">
    <location>
        <begin position="1"/>
        <end position="24"/>
    </location>
</feature>
<keyword evidence="29" id="KW-0325">Glycoprotein</keyword>
<evidence type="ECO:0000313" key="38">
    <source>
        <dbReference type="RefSeq" id="XP_025021057.1"/>
    </source>
</evidence>
<evidence type="ECO:0000256" key="3">
    <source>
        <dbReference type="ARBA" id="ARBA00004167"/>
    </source>
</evidence>
<comment type="subcellular location">
    <subcellularLocation>
        <location evidence="5">Chromosome</location>
    </subcellularLocation>
    <subcellularLocation>
        <location evidence="4">Endoplasmic reticulum</location>
    </subcellularLocation>
    <subcellularLocation>
        <location evidence="3">Membrane</location>
        <topology evidence="3">Single-pass membrane protein</topology>
    </subcellularLocation>
    <subcellularLocation>
        <location evidence="2">Nucleus</location>
    </subcellularLocation>
    <subcellularLocation>
        <location evidence="6">Secreted</location>
        <location evidence="6">Extracellular space</location>
        <location evidence="6">Extracellular matrix</location>
        <location evidence="6">Basement membrane</location>
    </subcellularLocation>
</comment>
<evidence type="ECO:0000256" key="2">
    <source>
        <dbReference type="ARBA" id="ARBA00004123"/>
    </source>
</evidence>
<evidence type="ECO:0000256" key="11">
    <source>
        <dbReference type="ARBA" id="ARBA00022525"/>
    </source>
</evidence>
<keyword evidence="8" id="KW-0158">Chromosome</keyword>
<feature type="chain" id="PRO_5044698284" description="Lysyl oxidase homolog" evidence="34">
    <location>
        <begin position="25"/>
        <end position="755"/>
    </location>
</feature>
<dbReference type="OrthoDB" id="547291at2759"/>
<dbReference type="FunFam" id="3.10.250.10:FF:000008">
    <property type="entry name" value="Lysyl oxidase homolog 2"/>
    <property type="match status" value="1"/>
</dbReference>
<dbReference type="InterPro" id="IPR019828">
    <property type="entry name" value="Lysyl_oxidase_CS"/>
</dbReference>
<dbReference type="Proteomes" id="UP000695026">
    <property type="component" value="Unplaced"/>
</dbReference>
<evidence type="ECO:0000256" key="10">
    <source>
        <dbReference type="ARBA" id="ARBA00022491"/>
    </source>
</evidence>
<evidence type="ECO:0000256" key="32">
    <source>
        <dbReference type="PROSITE-ProRule" id="PRU00196"/>
    </source>
</evidence>
<dbReference type="FunFam" id="3.10.250.10:FF:000016">
    <property type="entry name" value="Scavenger receptor cysteine-rich protein type 12"/>
    <property type="match status" value="1"/>
</dbReference>
<evidence type="ECO:0000256" key="25">
    <source>
        <dbReference type="ARBA" id="ARBA00023015"/>
    </source>
</evidence>
<dbReference type="AlphaFoldDB" id="A0A9F5IKK0"/>
<dbReference type="GeneID" id="103056701"/>
<evidence type="ECO:0000256" key="24">
    <source>
        <dbReference type="ARBA" id="ARBA00023008"/>
    </source>
</evidence>
<evidence type="ECO:0000256" key="13">
    <source>
        <dbReference type="ARBA" id="ARBA00022692"/>
    </source>
</evidence>
<feature type="disulfide bond" evidence="32">
    <location>
        <begin position="497"/>
        <end position="507"/>
    </location>
</feature>
<dbReference type="RefSeq" id="XP_007426071.1">
    <property type="nucleotide sequence ID" value="XM_007426009.3"/>
</dbReference>
<dbReference type="InterPro" id="IPR036772">
    <property type="entry name" value="SRCR-like_dom_sf"/>
</dbReference>
<keyword evidence="10" id="KW-0678">Repressor</keyword>
<keyword evidence="16" id="KW-0677">Repeat</keyword>
<evidence type="ECO:0000256" key="28">
    <source>
        <dbReference type="ARBA" id="ARBA00023163"/>
    </source>
</evidence>
<keyword evidence="19" id="KW-0106">Calcium</keyword>
<dbReference type="SMART" id="SM00202">
    <property type="entry name" value="SR"/>
    <property type="match status" value="4"/>
</dbReference>
<comment type="similarity">
    <text evidence="7 33">Belongs to the lysyl oxidase family.</text>
</comment>
<evidence type="ECO:0000256" key="5">
    <source>
        <dbReference type="ARBA" id="ARBA00004286"/>
    </source>
</evidence>
<evidence type="ECO:0000313" key="36">
    <source>
        <dbReference type="Proteomes" id="UP000695026"/>
    </source>
</evidence>
<comment type="function">
    <text evidence="33">Mediates the post-translational oxidative deamination of lysine residues on target proteins leading to the formation of deaminated lysine (allysine).</text>
</comment>
<feature type="disulfide bond" evidence="32">
    <location>
        <begin position="252"/>
        <end position="262"/>
    </location>
</feature>
<dbReference type="PRINTS" id="PR00258">
    <property type="entry name" value="SPERACTRCPTR"/>
</dbReference>
<reference evidence="37 38" key="1">
    <citation type="submission" date="2025-04" db="UniProtKB">
        <authorList>
            <consortium name="RefSeq"/>
        </authorList>
    </citation>
    <scope>IDENTIFICATION</scope>
    <source>
        <tissue evidence="37 38">Liver</tissue>
    </source>
</reference>
<dbReference type="InterPro" id="IPR001190">
    <property type="entry name" value="SRCR"/>
</dbReference>
<dbReference type="RefSeq" id="XP_025021057.1">
    <property type="nucleotide sequence ID" value="XM_025165289.1"/>
</dbReference>
<evidence type="ECO:0000256" key="16">
    <source>
        <dbReference type="ARBA" id="ARBA00022737"/>
    </source>
</evidence>
<dbReference type="GO" id="GO:0005634">
    <property type="term" value="C:nucleus"/>
    <property type="evidence" value="ECO:0007669"/>
    <property type="project" value="UniProtKB-SubCell"/>
</dbReference>
<feature type="domain" description="SRCR" evidence="35">
    <location>
        <begin position="312"/>
        <end position="411"/>
    </location>
</feature>
<evidence type="ECO:0000256" key="21">
    <source>
        <dbReference type="ARBA" id="ARBA00022869"/>
    </source>
</evidence>
<accession>A0A9F5IKK0</accession>
<evidence type="ECO:0000256" key="17">
    <source>
        <dbReference type="ARBA" id="ARBA00022772"/>
    </source>
</evidence>
<name>A0A9F5IKK0_PYTBI</name>
<keyword evidence="12" id="KW-0272">Extracellular matrix</keyword>
<evidence type="ECO:0000313" key="37">
    <source>
        <dbReference type="RefSeq" id="XP_007426071.1"/>
    </source>
</evidence>
<sequence>MAKFLNYHAVFFFFFLCLDPLILAQYEQDFHPQPQQPSTVPSIQVRLAGDKRKHNEGRVEVFYNKEWGTICDDDFSIHSAHVLCRQLGYVEAISWFPGSKYGKGEGPIWLDNLYCTGRESSVSACTSNGWGVSDCKHTEDVSVVCSEKRIPGFRFEDPLLNHIENTNIEVEDVRIRAVFSASRKRIPVTEGYVEVKEGGTWKQICDKNWTTKNSRVICGMFGFPAEKKYNIKAYKTSASRRKHKYWAYSVNCKGTESHLFSCKIGDRISTFGGNITCEKGMPAVVSCSPGLAFAPGSHNGFSKAFRLEHLLVRLKGGAQIGEGRLEVLMNGEWGTICDDQWNLQSANVACRELGFGTAKEAILGARLGQGIGPIHLNEVDCTGFEKSITDCKFSKEIRSCTHEEDAGIRCNIPAMGFQNQIRLSGGRTPYEGRVEVLKEHQGTLKWGTVCGDGWNIMAAMVVCRQLDLGYADHAFQETWYWFGDTVADDVVMSGVKCSGTEMALFHCSHDVKVSCPKGGGRHAAGVSCTQTAADLVLNAKEVEYTSYLEDRPMRALQCAMEENCLASSAVNTSVSSGYRRLFRFSSQIHNNGQADFRPKTGRHAWIWHECHRHYHSMEVFAHYDLLDSNWTQVAEGHKASFCLEDSDCIDGVQKQYECANFGEQGITVGCYDVYRHDIDCQWIDVTDLKQGDYLFRIIVNPNFEVAESDYSNNVMICKLRYGLHRVWVYNCHIANSYNEPEQQEYFSGLLNNQVS</sequence>
<keyword evidence="27 32" id="KW-1015">Disulfide bond</keyword>
<dbReference type="GO" id="GO:0005604">
    <property type="term" value="C:basement membrane"/>
    <property type="evidence" value="ECO:0007669"/>
    <property type="project" value="UniProtKB-SubCell"/>
</dbReference>
<feature type="domain" description="SRCR" evidence="35">
    <location>
        <begin position="45"/>
        <end position="146"/>
    </location>
</feature>
<dbReference type="PROSITE" id="PS00420">
    <property type="entry name" value="SRCR_1"/>
    <property type="match status" value="1"/>
</dbReference>
<keyword evidence="26" id="KW-0472">Membrane</keyword>
<evidence type="ECO:0000256" key="26">
    <source>
        <dbReference type="ARBA" id="ARBA00023136"/>
    </source>
</evidence>
<dbReference type="CTD" id="4017"/>
<dbReference type="PANTHER" id="PTHR45817:SF1">
    <property type="entry name" value="LYSYL OXIDASE HOMOLOG 2"/>
    <property type="match status" value="1"/>
</dbReference>
<evidence type="ECO:0000256" key="6">
    <source>
        <dbReference type="ARBA" id="ARBA00004302"/>
    </source>
</evidence>
<feature type="disulfide bond" evidence="32">
    <location>
        <begin position="71"/>
        <end position="135"/>
    </location>
</feature>
<dbReference type="InterPro" id="IPR050912">
    <property type="entry name" value="LOX-like_protein"/>
</dbReference>
<feature type="domain" description="SRCR" evidence="35">
    <location>
        <begin position="421"/>
        <end position="529"/>
    </location>
</feature>
<keyword evidence="24 33" id="KW-0186">Copper</keyword>
<evidence type="ECO:0000256" key="1">
    <source>
        <dbReference type="ARBA" id="ARBA00001935"/>
    </source>
</evidence>
<organism evidence="36 38">
    <name type="scientific">Python bivittatus</name>
    <name type="common">Burmese python</name>
    <name type="synonym">Python molurus bivittatus</name>
    <dbReference type="NCBI Taxonomy" id="176946"/>
    <lineage>
        <taxon>Eukaryota</taxon>
        <taxon>Metazoa</taxon>
        <taxon>Chordata</taxon>
        <taxon>Craniata</taxon>
        <taxon>Vertebrata</taxon>
        <taxon>Euteleostomi</taxon>
        <taxon>Lepidosauria</taxon>
        <taxon>Squamata</taxon>
        <taxon>Bifurcata</taxon>
        <taxon>Unidentata</taxon>
        <taxon>Episquamata</taxon>
        <taxon>Toxicofera</taxon>
        <taxon>Serpentes</taxon>
        <taxon>Henophidia</taxon>
        <taxon>Pythonidae</taxon>
        <taxon>Python</taxon>
    </lineage>
</organism>
<keyword evidence="13" id="KW-0812">Transmembrane</keyword>
<evidence type="ECO:0000256" key="18">
    <source>
        <dbReference type="ARBA" id="ARBA00022824"/>
    </source>
</evidence>
<keyword evidence="15 34" id="KW-0732">Signal</keyword>
<feature type="disulfide bond" evidence="32">
    <location>
        <begin position="84"/>
        <end position="145"/>
    </location>
</feature>
<keyword evidence="17 33" id="KW-0801">TPQ</keyword>
<keyword evidence="21" id="KW-0084">Basement membrane</keyword>
<dbReference type="Pfam" id="PF00530">
    <property type="entry name" value="SRCR"/>
    <property type="match status" value="4"/>
</dbReference>
<dbReference type="PROSITE" id="PS50287">
    <property type="entry name" value="SRCR_2"/>
    <property type="match status" value="4"/>
</dbReference>
<gene>
    <name evidence="37 38" type="primary">LOXL2</name>
</gene>
<dbReference type="GO" id="GO:0006325">
    <property type="term" value="P:chromatin organization"/>
    <property type="evidence" value="ECO:0007669"/>
    <property type="project" value="UniProtKB-KW"/>
</dbReference>
<comment type="cofactor">
    <cofactor evidence="1 33">
        <name>Cu cation</name>
        <dbReference type="ChEBI" id="CHEBI:23378"/>
    </cofactor>
</comment>
<comment type="catalytic activity">
    <reaction evidence="31 33">
        <text>L-lysyl-[protein] + O2 + H2O = (S)-2-amino-6-oxohexanoyl-[protein] + H2O2 + NH4(+)</text>
        <dbReference type="Rhea" id="RHEA:24544"/>
        <dbReference type="Rhea" id="RHEA-COMP:9752"/>
        <dbReference type="Rhea" id="RHEA-COMP:12448"/>
        <dbReference type="ChEBI" id="CHEBI:15377"/>
        <dbReference type="ChEBI" id="CHEBI:15379"/>
        <dbReference type="ChEBI" id="CHEBI:16240"/>
        <dbReference type="ChEBI" id="CHEBI:28938"/>
        <dbReference type="ChEBI" id="CHEBI:29969"/>
        <dbReference type="ChEBI" id="CHEBI:131803"/>
        <dbReference type="EC" id="1.4.3.13"/>
    </reaction>
</comment>
<feature type="domain" description="SRCR" evidence="35">
    <location>
        <begin position="175"/>
        <end position="288"/>
    </location>
</feature>
<dbReference type="FunFam" id="3.10.250.10:FF:000001">
    <property type="entry name" value="Lysyl oxidase 4 isoform X1"/>
    <property type="match status" value="2"/>
</dbReference>
<dbReference type="PROSITE" id="PS00926">
    <property type="entry name" value="LYSYL_OXIDASE"/>
    <property type="match status" value="1"/>
</dbReference>
<evidence type="ECO:0000256" key="29">
    <source>
        <dbReference type="ARBA" id="ARBA00023180"/>
    </source>
</evidence>
<evidence type="ECO:0000256" key="22">
    <source>
        <dbReference type="ARBA" id="ARBA00022989"/>
    </source>
</evidence>
<keyword evidence="9 33" id="KW-0886">LTQ</keyword>
<feature type="disulfide bond" evidence="32">
    <location>
        <begin position="115"/>
        <end position="125"/>
    </location>
</feature>
<evidence type="ECO:0000256" key="12">
    <source>
        <dbReference type="ARBA" id="ARBA00022530"/>
    </source>
</evidence>
<evidence type="ECO:0000256" key="23">
    <source>
        <dbReference type="ARBA" id="ARBA00023002"/>
    </source>
</evidence>
<dbReference type="GO" id="GO:0004720">
    <property type="term" value="F:protein-lysine 6-oxidase activity"/>
    <property type="evidence" value="ECO:0007669"/>
    <property type="project" value="UniProtKB-UniRule"/>
</dbReference>
<evidence type="ECO:0000256" key="14">
    <source>
        <dbReference type="ARBA" id="ARBA00022723"/>
    </source>
</evidence>
<feature type="disulfide bond" evidence="32">
    <location>
        <begin position="381"/>
        <end position="391"/>
    </location>
</feature>
<evidence type="ECO:0000256" key="34">
    <source>
        <dbReference type="SAM" id="SignalP"/>
    </source>
</evidence>
<keyword evidence="36" id="KW-1185">Reference proteome</keyword>
<dbReference type="GO" id="GO:0030199">
    <property type="term" value="P:collagen fibril organization"/>
    <property type="evidence" value="ECO:0007669"/>
    <property type="project" value="TreeGrafter"/>
</dbReference>
<dbReference type="GO" id="GO:0005694">
    <property type="term" value="C:chromosome"/>
    <property type="evidence" value="ECO:0007669"/>
    <property type="project" value="UniProtKB-SubCell"/>
</dbReference>
<dbReference type="GO" id="GO:0005507">
    <property type="term" value="F:copper ion binding"/>
    <property type="evidence" value="ECO:0007669"/>
    <property type="project" value="UniProtKB-UniRule"/>
</dbReference>
<evidence type="ECO:0000256" key="9">
    <source>
        <dbReference type="ARBA" id="ARBA00022477"/>
    </source>
</evidence>
<protein>
    <recommendedName>
        <fullName evidence="33">Lysyl oxidase homolog</fullName>
        <ecNumber evidence="33">1.4.3.13</ecNumber>
    </recommendedName>
</protein>
<dbReference type="Gene3D" id="3.10.250.10">
    <property type="entry name" value="SRCR-like domain"/>
    <property type="match status" value="4"/>
</dbReference>
<dbReference type="InterPro" id="IPR001695">
    <property type="entry name" value="Lysyl_oxidase"/>
</dbReference>
<keyword evidence="23 33" id="KW-0560">Oxidoreductase</keyword>
<evidence type="ECO:0000256" key="31">
    <source>
        <dbReference type="ARBA" id="ARBA00047861"/>
    </source>
</evidence>
<keyword evidence="30" id="KW-0539">Nucleus</keyword>
<dbReference type="GO" id="GO:0005615">
    <property type="term" value="C:extracellular space"/>
    <property type="evidence" value="ECO:0007669"/>
    <property type="project" value="UniProtKB-UniRule"/>
</dbReference>
<evidence type="ECO:0000256" key="8">
    <source>
        <dbReference type="ARBA" id="ARBA00022454"/>
    </source>
</evidence>
<evidence type="ECO:0000256" key="15">
    <source>
        <dbReference type="ARBA" id="ARBA00022729"/>
    </source>
</evidence>
<dbReference type="OMA" id="MALSHCR"/>
<evidence type="ECO:0000256" key="20">
    <source>
        <dbReference type="ARBA" id="ARBA00022853"/>
    </source>
</evidence>
<evidence type="ECO:0000256" key="7">
    <source>
        <dbReference type="ARBA" id="ARBA00007492"/>
    </source>
</evidence>
<evidence type="ECO:0000256" key="30">
    <source>
        <dbReference type="ARBA" id="ARBA00023242"/>
    </source>
</evidence>
<keyword evidence="20" id="KW-0156">Chromatin regulator</keyword>
<dbReference type="PRINTS" id="PR00074">
    <property type="entry name" value="LYSYLOXIDASE"/>
</dbReference>
<dbReference type="KEGG" id="pbi:103056701"/>
<keyword evidence="14 33" id="KW-0479">Metal-binding</keyword>
<dbReference type="Pfam" id="PF01186">
    <property type="entry name" value="Lysyl_oxidase"/>
    <property type="match status" value="1"/>
</dbReference>
<dbReference type="PANTHER" id="PTHR45817">
    <property type="entry name" value="LYSYL OXIDASE-LIKE-RELATED"/>
    <property type="match status" value="1"/>
</dbReference>
<evidence type="ECO:0000256" key="27">
    <source>
        <dbReference type="ARBA" id="ARBA00023157"/>
    </source>
</evidence>
<keyword evidence="28" id="KW-0804">Transcription</keyword>
<comment type="PTM">
    <text evidence="33">The lysine tyrosylquinone cross-link (LTQ) is generated by condensation of the epsilon-amino group of a lysine with a topaquinone produced by oxidation of tyrosine.</text>
</comment>
<keyword evidence="18" id="KW-0256">Endoplasmic reticulum</keyword>